<proteinExistence type="predicted"/>
<dbReference type="EMBL" id="KF900967">
    <property type="protein sequence ID" value="AIF13234.1"/>
    <property type="molecule type" value="Genomic_DNA"/>
</dbReference>
<dbReference type="Gene3D" id="3.40.50.11280">
    <property type="entry name" value="Glutamate-cysteine ligase, N-terminal domain"/>
    <property type="match status" value="1"/>
</dbReference>
<dbReference type="EC" id="6.3.2.2" evidence="1"/>
<dbReference type="GO" id="GO:0004357">
    <property type="term" value="F:glutamate-cysteine ligase activity"/>
    <property type="evidence" value="ECO:0007669"/>
    <property type="project" value="UniProtKB-EC"/>
</dbReference>
<name>A0A075HBB0_9EURY</name>
<dbReference type="InterPro" id="IPR011718">
    <property type="entry name" value="GshA"/>
</dbReference>
<evidence type="ECO:0000313" key="1">
    <source>
        <dbReference type="EMBL" id="AIF13234.1"/>
    </source>
</evidence>
<sequence>MTDYSGPNLLAELSTKLESKREELSDFFSSEREKFPMPLYASVDIRDAGWKVAAVDANAYPAGFNNVSSSDLPNLSEQLLIWLKKEHPNKKWLHIWPESHTRNKGYVENLITLQKLFSQDGNKVTIGSPELNELDEVEGLTGALILSKTTADGELLVSGGTPDLVILNNDLSNGTLEGIGGVPVAPPQAMGWYQRKKSNHFRHVQPFIDKAAEILEIDPWLLGTHWFVSEDKCLEEEACRIKLAAHVDSFLQFLKTKYEEYGIEGEPVLFVKNDSGTYGLGILEIRTGEQLLNLSNRKVNKLTYGKGGTEAIDFLIQEGVPTALKVDGHVIEPCIYGAGGHSCSTFYRANPKKGVIANLNTPSTKFLQPEDLSQMDGGDLILGRVDNWHSLVAELAMLAMGSELAELTSLATSQE</sequence>
<organism evidence="1">
    <name type="scientific">uncultured marine group II/III euryarchaeote KM3_60_H01</name>
    <dbReference type="NCBI Taxonomy" id="1456470"/>
    <lineage>
        <taxon>Archaea</taxon>
        <taxon>Methanobacteriati</taxon>
        <taxon>Methanobacteriota</taxon>
        <taxon>environmental samples</taxon>
    </lineage>
</organism>
<accession>A0A075HBB0</accession>
<dbReference type="Pfam" id="PF08886">
    <property type="entry name" value="GshA"/>
    <property type="match status" value="1"/>
</dbReference>
<keyword evidence="1" id="KW-0436">Ligase</keyword>
<dbReference type="AlphaFoldDB" id="A0A075HBB0"/>
<reference evidence="1" key="1">
    <citation type="journal article" date="2014" name="Genome Biol. Evol.">
        <title>Pangenome evidence for extensive interdomain horizontal transfer affecting lineage core and shell genes in uncultured planktonic thaumarchaeota and euryarchaeota.</title>
        <authorList>
            <person name="Deschamps P."/>
            <person name="Zivanovic Y."/>
            <person name="Moreira D."/>
            <person name="Rodriguez-Valera F."/>
            <person name="Lopez-Garcia P."/>
        </authorList>
    </citation>
    <scope>NUCLEOTIDE SEQUENCE</scope>
</reference>
<dbReference type="InterPro" id="IPR042520">
    <property type="entry name" value="GshA_N"/>
</dbReference>
<protein>
    <submittedName>
        <fullName evidence="1">Glutathione synthetase (GshA)</fullName>
        <ecNumber evidence="1">6.3.2.2</ecNumber>
    </submittedName>
</protein>
<gene>
    <name evidence="1" type="primary">gshA</name>
</gene>